<gene>
    <name evidence="2" type="ORF">TNCT_553981</name>
    <name evidence="1" type="ORF">TNCT_590581</name>
</gene>
<dbReference type="AlphaFoldDB" id="A0A8X6IZM9"/>
<comment type="caution">
    <text evidence="2">The sequence shown here is derived from an EMBL/GenBank/DDBJ whole genome shotgun (WGS) entry which is preliminary data.</text>
</comment>
<dbReference type="EMBL" id="BMAO01001548">
    <property type="protein sequence ID" value="GFQ74288.1"/>
    <property type="molecule type" value="Genomic_DNA"/>
</dbReference>
<sequence>MGKEGKGKGWRCMCAAGRAEKRGWREREGCSSVTSARIGYERLEHFCQTSCPGTCSEGREGKKIESCISWFWQDMPPSDGKRKSEENVPLIAREDVFISSIDITIVHLNKR</sequence>
<reference evidence="2" key="1">
    <citation type="submission" date="2020-07" db="EMBL/GenBank/DDBJ databases">
        <title>Multicomponent nature underlies the extraordinary mechanical properties of spider dragline silk.</title>
        <authorList>
            <person name="Kono N."/>
            <person name="Nakamura H."/>
            <person name="Mori M."/>
            <person name="Yoshida Y."/>
            <person name="Ohtoshi R."/>
            <person name="Malay A.D."/>
            <person name="Moran D.A.P."/>
            <person name="Tomita M."/>
            <person name="Numata K."/>
            <person name="Arakawa K."/>
        </authorList>
    </citation>
    <scope>NUCLEOTIDE SEQUENCE</scope>
</reference>
<dbReference type="Proteomes" id="UP000887116">
    <property type="component" value="Unassembled WGS sequence"/>
</dbReference>
<protein>
    <submittedName>
        <fullName evidence="2">Uncharacterized protein</fullName>
    </submittedName>
</protein>
<name>A0A8X6IZM9_TRICU</name>
<evidence type="ECO:0000313" key="3">
    <source>
        <dbReference type="Proteomes" id="UP000887116"/>
    </source>
</evidence>
<organism evidence="2 3">
    <name type="scientific">Trichonephila clavata</name>
    <name type="common">Joro spider</name>
    <name type="synonym">Nephila clavata</name>
    <dbReference type="NCBI Taxonomy" id="2740835"/>
    <lineage>
        <taxon>Eukaryota</taxon>
        <taxon>Metazoa</taxon>
        <taxon>Ecdysozoa</taxon>
        <taxon>Arthropoda</taxon>
        <taxon>Chelicerata</taxon>
        <taxon>Arachnida</taxon>
        <taxon>Araneae</taxon>
        <taxon>Araneomorphae</taxon>
        <taxon>Entelegynae</taxon>
        <taxon>Araneoidea</taxon>
        <taxon>Nephilidae</taxon>
        <taxon>Trichonephila</taxon>
    </lineage>
</organism>
<evidence type="ECO:0000313" key="2">
    <source>
        <dbReference type="EMBL" id="GFR14190.1"/>
    </source>
</evidence>
<keyword evidence="3" id="KW-1185">Reference proteome</keyword>
<accession>A0A8X6IZM9</accession>
<evidence type="ECO:0000313" key="1">
    <source>
        <dbReference type="EMBL" id="GFQ74288.1"/>
    </source>
</evidence>
<dbReference type="EMBL" id="BMAO01017226">
    <property type="protein sequence ID" value="GFR14190.1"/>
    <property type="molecule type" value="Genomic_DNA"/>
</dbReference>
<proteinExistence type="predicted"/>